<evidence type="ECO:0000313" key="3">
    <source>
        <dbReference type="Proteomes" id="UP001553843"/>
    </source>
</evidence>
<feature type="domain" description="AB hydrolase-1" evidence="1">
    <location>
        <begin position="17"/>
        <end position="194"/>
    </location>
</feature>
<proteinExistence type="predicted"/>
<dbReference type="Proteomes" id="UP001553843">
    <property type="component" value="Unassembled WGS sequence"/>
</dbReference>
<dbReference type="PANTHER" id="PTHR43798">
    <property type="entry name" value="MONOACYLGLYCEROL LIPASE"/>
    <property type="match status" value="1"/>
</dbReference>
<evidence type="ECO:0000313" key="2">
    <source>
        <dbReference type="EMBL" id="MEW2365157.1"/>
    </source>
</evidence>
<dbReference type="InterPro" id="IPR000073">
    <property type="entry name" value="AB_hydrolase_1"/>
</dbReference>
<organism evidence="2 3">
    <name type="scientific">Streptomyces huasconensis</name>
    <dbReference type="NCBI Taxonomy" id="1854574"/>
    <lineage>
        <taxon>Bacteria</taxon>
        <taxon>Bacillati</taxon>
        <taxon>Actinomycetota</taxon>
        <taxon>Actinomycetes</taxon>
        <taxon>Kitasatosporales</taxon>
        <taxon>Streptomycetaceae</taxon>
        <taxon>Streptomyces</taxon>
    </lineage>
</organism>
<dbReference type="Pfam" id="PF00561">
    <property type="entry name" value="Abhydrolase_1"/>
    <property type="match status" value="1"/>
</dbReference>
<comment type="caution">
    <text evidence="2">The sequence shown here is derived from an EMBL/GenBank/DDBJ whole genome shotgun (WGS) entry which is preliminary data.</text>
</comment>
<reference evidence="2 3" key="1">
    <citation type="submission" date="2024-06" db="EMBL/GenBank/DDBJ databases">
        <title>The Natural Products Discovery Center: Release of the First 8490 Sequenced Strains for Exploring Actinobacteria Biosynthetic Diversity.</title>
        <authorList>
            <person name="Kalkreuter E."/>
            <person name="Kautsar S.A."/>
            <person name="Yang D."/>
            <person name="Bader C.D."/>
            <person name="Teijaro C.N."/>
            <person name="Fluegel L."/>
            <person name="Davis C.M."/>
            <person name="Simpson J.R."/>
            <person name="Lauterbach L."/>
            <person name="Steele A.D."/>
            <person name="Gui C."/>
            <person name="Meng S."/>
            <person name="Li G."/>
            <person name="Viehrig K."/>
            <person name="Ye F."/>
            <person name="Su P."/>
            <person name="Kiefer A.F."/>
            <person name="Nichols A."/>
            <person name="Cepeda A.J."/>
            <person name="Yan W."/>
            <person name="Fan B."/>
            <person name="Jiang Y."/>
            <person name="Adhikari A."/>
            <person name="Zheng C.-J."/>
            <person name="Schuster L."/>
            <person name="Cowan T.M."/>
            <person name="Smanski M.J."/>
            <person name="Chevrette M.G."/>
            <person name="De Carvalho L.P.S."/>
            <person name="Shen B."/>
        </authorList>
    </citation>
    <scope>NUCLEOTIDE SEQUENCE [LARGE SCALE GENOMIC DNA]</scope>
    <source>
        <strain evidence="2 3">NPDC047833</strain>
    </source>
</reference>
<sequence length="199" mass="20948">MQGTRSHRAENDSPDAPALVLIHGLTGSPDWWEPVVPVLARTHRVIRLDLAGHGGPARSPGSDDGLPVHVRRVAAALDGLGVRDAVVAGHATGGLVGTALAEQRPDLVAALALFDTGEGPDAGLPPRWPGRLVAVPGLGRWVGRMLGDDPAGRGPETAARRETDIPERIVMRVRGMTYLALTAASRDAFNCLGQRELPE</sequence>
<dbReference type="SUPFAM" id="SSF53474">
    <property type="entry name" value="alpha/beta-Hydrolases"/>
    <property type="match status" value="1"/>
</dbReference>
<accession>A0ABV3M0D2</accession>
<dbReference type="GO" id="GO:0016787">
    <property type="term" value="F:hydrolase activity"/>
    <property type="evidence" value="ECO:0007669"/>
    <property type="project" value="UniProtKB-KW"/>
</dbReference>
<keyword evidence="3" id="KW-1185">Reference proteome</keyword>
<evidence type="ECO:0000259" key="1">
    <source>
        <dbReference type="Pfam" id="PF00561"/>
    </source>
</evidence>
<dbReference type="InterPro" id="IPR050266">
    <property type="entry name" value="AB_hydrolase_sf"/>
</dbReference>
<protein>
    <submittedName>
        <fullName evidence="2">Alpha/beta fold hydrolase</fullName>
    </submittedName>
</protein>
<dbReference type="InterPro" id="IPR029058">
    <property type="entry name" value="AB_hydrolase_fold"/>
</dbReference>
<dbReference type="PANTHER" id="PTHR43798:SF33">
    <property type="entry name" value="HYDROLASE, PUTATIVE (AFU_ORTHOLOGUE AFUA_2G14860)-RELATED"/>
    <property type="match status" value="1"/>
</dbReference>
<name>A0ABV3M0D2_9ACTN</name>
<dbReference type="RefSeq" id="WP_359772846.1">
    <property type="nucleotide sequence ID" value="NZ_JBEYRR010000001.1"/>
</dbReference>
<keyword evidence="2" id="KW-0378">Hydrolase</keyword>
<dbReference type="EMBL" id="JBEYRS010000011">
    <property type="protein sequence ID" value="MEW2365157.1"/>
    <property type="molecule type" value="Genomic_DNA"/>
</dbReference>
<gene>
    <name evidence="2" type="ORF">AB0887_24815</name>
</gene>
<dbReference type="Gene3D" id="3.40.50.1820">
    <property type="entry name" value="alpha/beta hydrolase"/>
    <property type="match status" value="1"/>
</dbReference>